<dbReference type="EMBL" id="WEGJ01000013">
    <property type="protein sequence ID" value="MQY13500.1"/>
    <property type="molecule type" value="Genomic_DNA"/>
</dbReference>
<accession>A0A7K0CJ40</accession>
<reference evidence="2 3" key="1">
    <citation type="submission" date="2019-10" db="EMBL/GenBank/DDBJ databases">
        <title>Streptomyces smaragdinus sp. nov. and Streptomyces fabii sp. nov., isolated from the gut of fungus growing-termite Macrotermes natalensis.</title>
        <authorList>
            <person name="Schwitalla J."/>
            <person name="Benndorf R."/>
            <person name="Martin K."/>
            <person name="De Beer W."/>
            <person name="Kaster A.-K."/>
            <person name="Vollmers J."/>
            <person name="Poulsen M."/>
            <person name="Beemelmanns C."/>
        </authorList>
    </citation>
    <scope>NUCLEOTIDE SEQUENCE [LARGE SCALE GENOMIC DNA]</scope>
    <source>
        <strain evidence="2 3">RB5</strain>
    </source>
</reference>
<keyword evidence="3" id="KW-1185">Reference proteome</keyword>
<organism evidence="2 3">
    <name type="scientific">Streptomyces smaragdinus</name>
    <dbReference type="NCBI Taxonomy" id="2585196"/>
    <lineage>
        <taxon>Bacteria</taxon>
        <taxon>Bacillati</taxon>
        <taxon>Actinomycetota</taxon>
        <taxon>Actinomycetes</taxon>
        <taxon>Kitasatosporales</taxon>
        <taxon>Streptomycetaceae</taxon>
        <taxon>Streptomyces</taxon>
    </lineage>
</organism>
<feature type="chain" id="PRO_5029726139" description="Peptidase inhibitor family I36" evidence="1">
    <location>
        <begin position="28"/>
        <end position="114"/>
    </location>
</feature>
<dbReference type="Proteomes" id="UP000466345">
    <property type="component" value="Unassembled WGS sequence"/>
</dbReference>
<gene>
    <name evidence="2" type="ORF">SRB5_36480</name>
</gene>
<dbReference type="PROSITE" id="PS51257">
    <property type="entry name" value="PROKAR_LIPOPROTEIN"/>
    <property type="match status" value="1"/>
</dbReference>
<dbReference type="OrthoDB" id="4325857at2"/>
<feature type="signal peptide" evidence="1">
    <location>
        <begin position="1"/>
        <end position="27"/>
    </location>
</feature>
<comment type="caution">
    <text evidence="2">The sequence shown here is derived from an EMBL/GenBank/DDBJ whole genome shotgun (WGS) entry which is preliminary data.</text>
</comment>
<evidence type="ECO:0000313" key="2">
    <source>
        <dbReference type="EMBL" id="MQY13500.1"/>
    </source>
</evidence>
<dbReference type="RefSeq" id="WP_153453288.1">
    <property type="nucleotide sequence ID" value="NZ_WEGJ01000013.1"/>
</dbReference>
<sequence length="114" mass="11882">MRKIALTLTALSIVAGTGMAMAPAASAATACPSGAVCIRETNGSILSKNIFYSYGAHNLDNVTGKRVTVNNQTGGAGFKVCLGYNGVNCGSVTRFRGEFLPYDYTPINSIVLVK</sequence>
<evidence type="ECO:0000313" key="3">
    <source>
        <dbReference type="Proteomes" id="UP000466345"/>
    </source>
</evidence>
<protein>
    <recommendedName>
        <fullName evidence="4">Peptidase inhibitor family I36</fullName>
    </recommendedName>
</protein>
<evidence type="ECO:0008006" key="4">
    <source>
        <dbReference type="Google" id="ProtNLM"/>
    </source>
</evidence>
<evidence type="ECO:0000256" key="1">
    <source>
        <dbReference type="SAM" id="SignalP"/>
    </source>
</evidence>
<name>A0A7K0CJ40_9ACTN</name>
<keyword evidence="1" id="KW-0732">Signal</keyword>
<dbReference type="AlphaFoldDB" id="A0A7K0CJ40"/>
<proteinExistence type="predicted"/>